<dbReference type="Proteomes" id="UP000799640">
    <property type="component" value="Unassembled WGS sequence"/>
</dbReference>
<dbReference type="SUPFAM" id="SSF50475">
    <property type="entry name" value="FMN-binding split barrel"/>
    <property type="match status" value="1"/>
</dbReference>
<accession>A0A6G1HX34</accession>
<evidence type="ECO:0000313" key="6">
    <source>
        <dbReference type="EMBL" id="KAF2400572.1"/>
    </source>
</evidence>
<evidence type="ECO:0000256" key="4">
    <source>
        <dbReference type="ARBA" id="ARBA00038054"/>
    </source>
</evidence>
<organism evidence="6 7">
    <name type="scientific">Trichodelitschia bisporula</name>
    <dbReference type="NCBI Taxonomy" id="703511"/>
    <lineage>
        <taxon>Eukaryota</taxon>
        <taxon>Fungi</taxon>
        <taxon>Dikarya</taxon>
        <taxon>Ascomycota</taxon>
        <taxon>Pezizomycotina</taxon>
        <taxon>Dothideomycetes</taxon>
        <taxon>Dothideomycetes incertae sedis</taxon>
        <taxon>Phaeotrichales</taxon>
        <taxon>Phaeotrichaceae</taxon>
        <taxon>Trichodelitschia</taxon>
    </lineage>
</organism>
<evidence type="ECO:0000313" key="7">
    <source>
        <dbReference type="Proteomes" id="UP000799640"/>
    </source>
</evidence>
<dbReference type="GO" id="GO:0010181">
    <property type="term" value="F:FMN binding"/>
    <property type="evidence" value="ECO:0007669"/>
    <property type="project" value="InterPro"/>
</dbReference>
<dbReference type="Pfam" id="PF01613">
    <property type="entry name" value="Flavin_Reduct"/>
    <property type="match status" value="1"/>
</dbReference>
<keyword evidence="7" id="KW-1185">Reference proteome</keyword>
<sequence length="298" mass="32919">MAPHAAPEALNAPEEAFDKEALVQRNPHVDFPAVEAARPAYDHSLEWKVTKTPNPTWQPGDGASSREWEAHKRLAIDPHAPDRTMNQNYKLIISSVVPRPIALVSTMSATGIGNVAPFSYFQPVSTDPPLYSVSFVGQDANDSLTNVLETREMCISIISDWFLEAANFTSVNTPPHVEEWALAGLHPVPSTKIRPPYAAESAFSIECKVHSTTPIYSAADPTVRTATVVLVEAVMFHVREDVVNEARETVDIRKLRPVWRGGGITYGACFDGWETPRPPAFRELKKTARVRDILGLNE</sequence>
<proteinExistence type="inferred from homology"/>
<feature type="domain" description="Flavin reductase like" evidence="5">
    <location>
        <begin position="94"/>
        <end position="251"/>
    </location>
</feature>
<gene>
    <name evidence="6" type="ORF">EJ06DRAFT_537559</name>
</gene>
<keyword evidence="3" id="KW-0288">FMN</keyword>
<evidence type="ECO:0000259" key="5">
    <source>
        <dbReference type="SMART" id="SM00903"/>
    </source>
</evidence>
<dbReference type="InterPro" id="IPR002563">
    <property type="entry name" value="Flavin_Rdtase-like_dom"/>
</dbReference>
<dbReference type="PANTHER" id="PTHR33798:SF5">
    <property type="entry name" value="FLAVIN REDUCTASE LIKE DOMAIN-CONTAINING PROTEIN"/>
    <property type="match status" value="1"/>
</dbReference>
<dbReference type="SMART" id="SM00903">
    <property type="entry name" value="Flavin_Reduct"/>
    <property type="match status" value="1"/>
</dbReference>
<comment type="cofactor">
    <cofactor evidence="1">
        <name>FMN</name>
        <dbReference type="ChEBI" id="CHEBI:58210"/>
    </cofactor>
</comment>
<evidence type="ECO:0000256" key="2">
    <source>
        <dbReference type="ARBA" id="ARBA00022630"/>
    </source>
</evidence>
<protein>
    <recommendedName>
        <fullName evidence="5">Flavin reductase like domain-containing protein</fullName>
    </recommendedName>
</protein>
<dbReference type="Gene3D" id="2.30.110.10">
    <property type="entry name" value="Electron Transport, Fmn-binding Protein, Chain A"/>
    <property type="match status" value="1"/>
</dbReference>
<dbReference type="OrthoDB" id="10250990at2759"/>
<dbReference type="PANTHER" id="PTHR33798">
    <property type="entry name" value="FLAVOPROTEIN OXYGENASE"/>
    <property type="match status" value="1"/>
</dbReference>
<dbReference type="EMBL" id="ML996694">
    <property type="protein sequence ID" value="KAF2400572.1"/>
    <property type="molecule type" value="Genomic_DNA"/>
</dbReference>
<name>A0A6G1HX34_9PEZI</name>
<reference evidence="6" key="1">
    <citation type="journal article" date="2020" name="Stud. Mycol.">
        <title>101 Dothideomycetes genomes: a test case for predicting lifestyles and emergence of pathogens.</title>
        <authorList>
            <person name="Haridas S."/>
            <person name="Albert R."/>
            <person name="Binder M."/>
            <person name="Bloem J."/>
            <person name="Labutti K."/>
            <person name="Salamov A."/>
            <person name="Andreopoulos B."/>
            <person name="Baker S."/>
            <person name="Barry K."/>
            <person name="Bills G."/>
            <person name="Bluhm B."/>
            <person name="Cannon C."/>
            <person name="Castanera R."/>
            <person name="Culley D."/>
            <person name="Daum C."/>
            <person name="Ezra D."/>
            <person name="Gonzalez J."/>
            <person name="Henrissat B."/>
            <person name="Kuo A."/>
            <person name="Liang C."/>
            <person name="Lipzen A."/>
            <person name="Lutzoni F."/>
            <person name="Magnuson J."/>
            <person name="Mondo S."/>
            <person name="Nolan M."/>
            <person name="Ohm R."/>
            <person name="Pangilinan J."/>
            <person name="Park H.-J."/>
            <person name="Ramirez L."/>
            <person name="Alfaro M."/>
            <person name="Sun H."/>
            <person name="Tritt A."/>
            <person name="Yoshinaga Y."/>
            <person name="Zwiers L.-H."/>
            <person name="Turgeon B."/>
            <person name="Goodwin S."/>
            <person name="Spatafora J."/>
            <person name="Crous P."/>
            <person name="Grigoriev I."/>
        </authorList>
    </citation>
    <scope>NUCLEOTIDE SEQUENCE</scope>
    <source>
        <strain evidence="6">CBS 262.69</strain>
    </source>
</reference>
<evidence type="ECO:0000256" key="3">
    <source>
        <dbReference type="ARBA" id="ARBA00022643"/>
    </source>
</evidence>
<keyword evidence="2" id="KW-0285">Flavoprotein</keyword>
<comment type="similarity">
    <text evidence="4">Belongs to the flavoredoxin family.</text>
</comment>
<dbReference type="InterPro" id="IPR012349">
    <property type="entry name" value="Split_barrel_FMN-bd"/>
</dbReference>
<dbReference type="AlphaFoldDB" id="A0A6G1HX34"/>
<evidence type="ECO:0000256" key="1">
    <source>
        <dbReference type="ARBA" id="ARBA00001917"/>
    </source>
</evidence>